<reference evidence="3 4" key="1">
    <citation type="submission" date="2019-11" db="EMBL/GenBank/DDBJ databases">
        <title>Nocardia sp. nov. CT2-14 isolated from soil.</title>
        <authorList>
            <person name="Kanchanasin P."/>
            <person name="Tanasupawat S."/>
            <person name="Yuki M."/>
            <person name="Kudo T."/>
        </authorList>
    </citation>
    <scope>NUCLEOTIDE SEQUENCE [LARGE SCALE GENOMIC DNA]</scope>
    <source>
        <strain evidence="3 4">CT2-14</strain>
    </source>
</reference>
<gene>
    <name evidence="3" type="ORF">GLP40_29460</name>
</gene>
<evidence type="ECO:0000256" key="1">
    <source>
        <dbReference type="SAM" id="MobiDB-lite"/>
    </source>
</evidence>
<sequence length="149" mass="14987">MAETHTTKRTRAAEHTGTADKAETAAPEATTESGVTQRRPESAASPAPADTGADHGLPVPVPMVGVHMRRVPMPPGPHAVAGGLAHGASSVTSSVTAMARSVAPDRESALFYGGLGALAVTGLLSWPVAAAIGTGVWVAGRAHTSKQPK</sequence>
<evidence type="ECO:0000256" key="2">
    <source>
        <dbReference type="SAM" id="Phobius"/>
    </source>
</evidence>
<evidence type="ECO:0000313" key="3">
    <source>
        <dbReference type="EMBL" id="MTE16861.1"/>
    </source>
</evidence>
<keyword evidence="2" id="KW-0812">Transmembrane</keyword>
<proteinExistence type="predicted"/>
<feature type="transmembrane region" description="Helical" evidence="2">
    <location>
        <begin position="110"/>
        <end position="139"/>
    </location>
</feature>
<keyword evidence="2" id="KW-1133">Transmembrane helix</keyword>
<keyword evidence="2" id="KW-0472">Membrane</keyword>
<dbReference type="AlphaFoldDB" id="A0A6I3L5T4"/>
<dbReference type="EMBL" id="WMBB01000017">
    <property type="protein sequence ID" value="MTE16861.1"/>
    <property type="molecule type" value="Genomic_DNA"/>
</dbReference>
<name>A0A6I3L5T4_9NOCA</name>
<comment type="caution">
    <text evidence="3">The sequence shown here is derived from an EMBL/GenBank/DDBJ whole genome shotgun (WGS) entry which is preliminary data.</text>
</comment>
<feature type="compositionally biased region" description="Basic and acidic residues" evidence="1">
    <location>
        <begin position="11"/>
        <end position="23"/>
    </location>
</feature>
<evidence type="ECO:0000313" key="4">
    <source>
        <dbReference type="Proteomes" id="UP000432464"/>
    </source>
</evidence>
<dbReference type="Proteomes" id="UP000432464">
    <property type="component" value="Unassembled WGS sequence"/>
</dbReference>
<dbReference type="RefSeq" id="WP_154791287.1">
    <property type="nucleotide sequence ID" value="NZ_WMBB01000017.1"/>
</dbReference>
<accession>A0A6I3L5T4</accession>
<organism evidence="3 4">
    <name type="scientific">Nocardia aurantiaca</name>
    <dbReference type="NCBI Taxonomy" id="2675850"/>
    <lineage>
        <taxon>Bacteria</taxon>
        <taxon>Bacillati</taxon>
        <taxon>Actinomycetota</taxon>
        <taxon>Actinomycetes</taxon>
        <taxon>Mycobacteriales</taxon>
        <taxon>Nocardiaceae</taxon>
        <taxon>Nocardia</taxon>
    </lineage>
</organism>
<protein>
    <submittedName>
        <fullName evidence="3">Uncharacterized protein</fullName>
    </submittedName>
</protein>
<keyword evidence="4" id="KW-1185">Reference proteome</keyword>
<feature type="region of interest" description="Disordered" evidence="1">
    <location>
        <begin position="1"/>
        <end position="61"/>
    </location>
</feature>